<keyword evidence="1" id="KW-0175">Coiled coil</keyword>
<dbReference type="PATRIC" id="fig|74031.6.peg.1606"/>
<sequence>MDKETYQQKLQAQLDQWKAEIDKLQAQSREASADMQAKYQEQIKDLRERRGEMEAEYDKIQAASTEAWKDFKTGADQAWENMSNAMKSAWSRFG</sequence>
<dbReference type="STRING" id="74031.SAMN04488077_10997"/>
<evidence type="ECO:0000313" key="3">
    <source>
        <dbReference type="Proteomes" id="UP000037046"/>
    </source>
</evidence>
<comment type="caution">
    <text evidence="2">The sequence shown here is derived from an EMBL/GenBank/DDBJ whole genome shotgun (WGS) entry which is preliminary data.</text>
</comment>
<keyword evidence="3" id="KW-1185">Reference proteome</keyword>
<dbReference type="EMBL" id="LGVV01000016">
    <property type="protein sequence ID" value="KNX41848.1"/>
    <property type="molecule type" value="Genomic_DNA"/>
</dbReference>
<evidence type="ECO:0000256" key="1">
    <source>
        <dbReference type="SAM" id="Coils"/>
    </source>
</evidence>
<evidence type="ECO:0000313" key="2">
    <source>
        <dbReference type="EMBL" id="KNX41848.1"/>
    </source>
</evidence>
<proteinExistence type="predicted"/>
<organism evidence="2 3">
    <name type="scientific">Roseovarius tolerans</name>
    <dbReference type="NCBI Taxonomy" id="74031"/>
    <lineage>
        <taxon>Bacteria</taxon>
        <taxon>Pseudomonadati</taxon>
        <taxon>Pseudomonadota</taxon>
        <taxon>Alphaproteobacteria</taxon>
        <taxon>Rhodobacterales</taxon>
        <taxon>Roseobacteraceae</taxon>
        <taxon>Roseovarius</taxon>
    </lineage>
</organism>
<gene>
    <name evidence="2" type="ORF">ROTO_15730</name>
</gene>
<dbReference type="Proteomes" id="UP000037046">
    <property type="component" value="Unassembled WGS sequence"/>
</dbReference>
<dbReference type="OrthoDB" id="9813316at2"/>
<feature type="coiled-coil region" evidence="1">
    <location>
        <begin position="7"/>
        <end position="63"/>
    </location>
</feature>
<evidence type="ECO:0008006" key="4">
    <source>
        <dbReference type="Google" id="ProtNLM"/>
    </source>
</evidence>
<dbReference type="RefSeq" id="WP_050662484.1">
    <property type="nucleotide sequence ID" value="NZ_CP118494.1"/>
</dbReference>
<dbReference type="AlphaFoldDB" id="A0A0L6CWI1"/>
<accession>A0A0L6CWI1</accession>
<protein>
    <recommendedName>
        <fullName evidence="4">Coiled coil domain-containing protein</fullName>
    </recommendedName>
</protein>
<name>A0A0L6CWI1_9RHOB</name>
<reference evidence="3" key="1">
    <citation type="submission" date="2015-07" db="EMBL/GenBank/DDBJ databases">
        <title>Draft Genome Sequence of Roseovarius tolerans EL-164, a producer of N-Acylated Alanine Methyl Esters (NAMEs).</title>
        <authorList>
            <person name="Voget S."/>
            <person name="Bruns H."/>
            <person name="Wagner-Doebler I."/>
            <person name="Schulz S."/>
            <person name="Daniel R."/>
        </authorList>
    </citation>
    <scope>NUCLEOTIDE SEQUENCE [LARGE SCALE GENOMIC DNA]</scope>
    <source>
        <strain evidence="3">EL-164</strain>
    </source>
</reference>